<organism evidence="1 2">
    <name type="scientific">Xylophilus ampelinus</name>
    <dbReference type="NCBI Taxonomy" id="54067"/>
    <lineage>
        <taxon>Bacteria</taxon>
        <taxon>Pseudomonadati</taxon>
        <taxon>Pseudomonadota</taxon>
        <taxon>Betaproteobacteria</taxon>
        <taxon>Burkholderiales</taxon>
        <taxon>Xylophilus</taxon>
    </lineage>
</organism>
<protein>
    <submittedName>
        <fullName evidence="1">Uncharacterized protein</fullName>
    </submittedName>
</protein>
<reference evidence="1 2" key="1">
    <citation type="submission" date="2018-06" db="EMBL/GenBank/DDBJ databases">
        <title>Genomic Encyclopedia of Type Strains, Phase III (KMG-III): the genomes of soil and plant-associated and newly described type strains.</title>
        <authorList>
            <person name="Whitman W."/>
        </authorList>
    </citation>
    <scope>NUCLEOTIDE SEQUENCE [LARGE SCALE GENOMIC DNA]</scope>
    <source>
        <strain evidence="1 2">CECT 7646</strain>
    </source>
</reference>
<dbReference type="Proteomes" id="UP000247540">
    <property type="component" value="Unassembled WGS sequence"/>
</dbReference>
<gene>
    <name evidence="1" type="ORF">DFQ15_10198</name>
</gene>
<dbReference type="EMBL" id="QJTC01000001">
    <property type="protein sequence ID" value="PYE79778.1"/>
    <property type="molecule type" value="Genomic_DNA"/>
</dbReference>
<comment type="caution">
    <text evidence="1">The sequence shown here is derived from an EMBL/GenBank/DDBJ whole genome shotgun (WGS) entry which is preliminary data.</text>
</comment>
<evidence type="ECO:0000313" key="2">
    <source>
        <dbReference type="Proteomes" id="UP000247540"/>
    </source>
</evidence>
<dbReference type="RefSeq" id="WP_110464074.1">
    <property type="nucleotide sequence ID" value="NZ_JAMOFZ010000002.1"/>
</dbReference>
<evidence type="ECO:0000313" key="1">
    <source>
        <dbReference type="EMBL" id="PYE79778.1"/>
    </source>
</evidence>
<dbReference type="OrthoDB" id="8813568at2"/>
<proteinExistence type="predicted"/>
<keyword evidence="2" id="KW-1185">Reference proteome</keyword>
<name>A0A318SMB8_9BURK</name>
<accession>A0A318SMB8</accession>
<dbReference type="AlphaFoldDB" id="A0A318SMB8"/>
<sequence>MTTTPPAVAQAEKAIGAVLEALENKTGGEVKDLALEDMVDIDPQTGQPAVQKAVEITLEHKVAKRWSR</sequence>